<dbReference type="InterPro" id="IPR042080">
    <property type="entry name" value="RNA_2'-PTrans_N"/>
</dbReference>
<evidence type="ECO:0000256" key="5">
    <source>
        <dbReference type="ARBA" id="ARBA00023027"/>
    </source>
</evidence>
<comment type="catalytic activity">
    <reaction evidence="6">
        <text>2'-phospho-[ligated tRNA] + NAD(+) = mature tRNA + ADP-alpha-D-ribose 1'',2''-cyclic phosphate + nicotinamide</text>
        <dbReference type="Rhea" id="RHEA:23324"/>
        <dbReference type="Rhea" id="RHEA-COMP:11106"/>
        <dbReference type="Rhea" id="RHEA-COMP:11107"/>
        <dbReference type="ChEBI" id="CHEBI:17154"/>
        <dbReference type="ChEBI" id="CHEBI:57540"/>
        <dbReference type="ChEBI" id="CHEBI:76596"/>
        <dbReference type="ChEBI" id="CHEBI:82883"/>
        <dbReference type="ChEBI" id="CHEBI:85027"/>
        <dbReference type="EC" id="2.7.1.160"/>
    </reaction>
</comment>
<dbReference type="EMBL" id="DS022302">
    <property type="protein sequence ID" value="OAJ38705.1"/>
    <property type="molecule type" value="Genomic_DNA"/>
</dbReference>
<dbReference type="Pfam" id="PF01885">
    <property type="entry name" value="PTS_2-RNA"/>
    <property type="match status" value="1"/>
</dbReference>
<name>A0A177WG59_BATDL</name>
<dbReference type="EC" id="2.7.1.160" evidence="3"/>
<comment type="similarity">
    <text evidence="2">Belongs to the KptA/TPT1 family.</text>
</comment>
<dbReference type="PANTHER" id="PTHR12684:SF2">
    <property type="entry name" value="TRNA 2'-PHOSPHOTRANSFERASE 1"/>
    <property type="match status" value="1"/>
</dbReference>
<comment type="function">
    <text evidence="1">Catalyzes the last step of tRNA splicing, the transfer of the splice junction 2'-phosphate from ligated tRNA to NAD to produce ADP-ribose 1''-2'' cyclic phosphate.</text>
</comment>
<dbReference type="GO" id="GO:0006388">
    <property type="term" value="P:tRNA splicing, via endonucleolytic cleavage and ligation"/>
    <property type="evidence" value="ECO:0007669"/>
    <property type="project" value="TreeGrafter"/>
</dbReference>
<dbReference type="eggNOG" id="KOG2278">
    <property type="taxonomic scope" value="Eukaryota"/>
</dbReference>
<dbReference type="AlphaFoldDB" id="A0A177WG59"/>
<accession>A0A177WG59</accession>
<keyword evidence="5" id="KW-0520">NAD</keyword>
<dbReference type="Proteomes" id="UP000077115">
    <property type="component" value="Unassembled WGS sequence"/>
</dbReference>
<gene>
    <name evidence="8" type="ORF">BDEG_22611</name>
</gene>
<reference evidence="8 9" key="2">
    <citation type="submission" date="2016-05" db="EMBL/GenBank/DDBJ databases">
        <title>Lineage-specific infection strategies underlie the spectrum of fungal disease in amphibians.</title>
        <authorList>
            <person name="Cuomo C.A."/>
            <person name="Farrer R.A."/>
            <person name="James T."/>
            <person name="Longcore J."/>
            <person name="Birren B."/>
        </authorList>
    </citation>
    <scope>NUCLEOTIDE SEQUENCE [LARGE SCALE GENOMIC DNA]</scope>
    <source>
        <strain evidence="8 9">JEL423</strain>
    </source>
</reference>
<protein>
    <recommendedName>
        <fullName evidence="3">2'-phosphotransferase</fullName>
        <ecNumber evidence="3">2.7.1.160</ecNumber>
    </recommendedName>
</protein>
<dbReference type="InterPro" id="IPR002745">
    <property type="entry name" value="Ptrans_KptA/Tpt1"/>
</dbReference>
<dbReference type="STRING" id="403673.A0A177WG59"/>
<keyword evidence="4" id="KW-0808">Transferase</keyword>
<dbReference type="SUPFAM" id="SSF56399">
    <property type="entry name" value="ADP-ribosylation"/>
    <property type="match status" value="1"/>
</dbReference>
<evidence type="ECO:0000256" key="1">
    <source>
        <dbReference type="ARBA" id="ARBA00003343"/>
    </source>
</evidence>
<evidence type="ECO:0000256" key="3">
    <source>
        <dbReference type="ARBA" id="ARBA00012007"/>
    </source>
</evidence>
<evidence type="ECO:0000313" key="9">
    <source>
        <dbReference type="Proteomes" id="UP000077115"/>
    </source>
</evidence>
<organism evidence="8 9">
    <name type="scientific">Batrachochytrium dendrobatidis (strain JEL423)</name>
    <dbReference type="NCBI Taxonomy" id="403673"/>
    <lineage>
        <taxon>Eukaryota</taxon>
        <taxon>Fungi</taxon>
        <taxon>Fungi incertae sedis</taxon>
        <taxon>Chytridiomycota</taxon>
        <taxon>Chytridiomycota incertae sedis</taxon>
        <taxon>Chytridiomycetes</taxon>
        <taxon>Rhizophydiales</taxon>
        <taxon>Rhizophydiales incertae sedis</taxon>
        <taxon>Batrachochytrium</taxon>
    </lineage>
</organism>
<dbReference type="InterPro" id="IPR042081">
    <property type="entry name" value="RNA_2'-PTrans_C"/>
</dbReference>
<dbReference type="GO" id="GO:0000215">
    <property type="term" value="F:tRNA 2'-phosphotransferase activity"/>
    <property type="evidence" value="ECO:0007669"/>
    <property type="project" value="UniProtKB-EC"/>
</dbReference>
<evidence type="ECO:0000256" key="7">
    <source>
        <dbReference type="SAM" id="MobiDB-lite"/>
    </source>
</evidence>
<dbReference type="Gene3D" id="1.10.10.970">
    <property type="entry name" value="RNA 2'-phosphotransferase, Tpt1/KptA family, N-terminal domain"/>
    <property type="match status" value="1"/>
</dbReference>
<dbReference type="OrthoDB" id="419694at2759"/>
<dbReference type="VEuPathDB" id="FungiDB:BDEG_22611"/>
<evidence type="ECO:0000313" key="8">
    <source>
        <dbReference type="EMBL" id="OAJ38705.1"/>
    </source>
</evidence>
<sequence length="230" mass="25819">MPNHNPADGNTKKSHSRTSKNDSEEVRISKALSYLLRHGAEKERLVIESDGFVKLKDILSRKQFSGQTLESIQHLVESNAKQRFALRQDPTTLQWSIRANQGHSINVNVEMRTVQDSSEIPLVVHGTYQQHLALILKQGLRSMSRKHIHFAAGLPEHQDITSGMRNNCNILIYVNTEKAMKDGIVFVQSANNVILTEGVDGVLHPRYFSKITDRSGKAIVVPKEGFEESA</sequence>
<feature type="region of interest" description="Disordered" evidence="7">
    <location>
        <begin position="1"/>
        <end position="24"/>
    </location>
</feature>
<dbReference type="Gene3D" id="3.20.170.30">
    <property type="match status" value="1"/>
</dbReference>
<evidence type="ECO:0000256" key="6">
    <source>
        <dbReference type="ARBA" id="ARBA00047949"/>
    </source>
</evidence>
<reference evidence="8 9" key="1">
    <citation type="submission" date="2006-10" db="EMBL/GenBank/DDBJ databases">
        <title>The Genome Sequence of Batrachochytrium dendrobatidis JEL423.</title>
        <authorList>
            <consortium name="The Broad Institute Genome Sequencing Platform"/>
            <person name="Birren B."/>
            <person name="Lander E."/>
            <person name="Galagan J."/>
            <person name="Cuomo C."/>
            <person name="Devon K."/>
            <person name="Jaffe D."/>
            <person name="Butler J."/>
            <person name="Alvarez P."/>
            <person name="Gnerre S."/>
            <person name="Grabherr M."/>
            <person name="Kleber M."/>
            <person name="Mauceli E."/>
            <person name="Brockman W."/>
            <person name="Young S."/>
            <person name="LaButti K."/>
            <person name="Sykes S."/>
            <person name="DeCaprio D."/>
            <person name="Crawford M."/>
            <person name="Koehrsen M."/>
            <person name="Engels R."/>
            <person name="Montgomery P."/>
            <person name="Pearson M."/>
            <person name="Howarth C."/>
            <person name="Larson L."/>
            <person name="White J."/>
            <person name="O'Leary S."/>
            <person name="Kodira C."/>
            <person name="Zeng Q."/>
            <person name="Yandava C."/>
            <person name="Alvarado L."/>
            <person name="Longcore J."/>
            <person name="James T."/>
        </authorList>
    </citation>
    <scope>NUCLEOTIDE SEQUENCE [LARGE SCALE GENOMIC DNA]</scope>
    <source>
        <strain evidence="8 9">JEL423</strain>
    </source>
</reference>
<evidence type="ECO:0000256" key="4">
    <source>
        <dbReference type="ARBA" id="ARBA00022679"/>
    </source>
</evidence>
<proteinExistence type="inferred from homology"/>
<dbReference type="PANTHER" id="PTHR12684">
    <property type="entry name" value="PUTATIVE PHOSPHOTRANSFERASE"/>
    <property type="match status" value="1"/>
</dbReference>
<evidence type="ECO:0000256" key="2">
    <source>
        <dbReference type="ARBA" id="ARBA00009836"/>
    </source>
</evidence>